<dbReference type="RefSeq" id="XP_075080010.1">
    <property type="nucleotide sequence ID" value="XM_075223909.1"/>
</dbReference>
<dbReference type="Proteomes" id="UP000790787">
    <property type="component" value="Chromosome 10"/>
</dbReference>
<evidence type="ECO:0000313" key="1">
    <source>
        <dbReference type="Proteomes" id="UP000790787"/>
    </source>
</evidence>
<keyword evidence="1" id="KW-1185">Reference proteome</keyword>
<reference evidence="1" key="1">
    <citation type="journal article" date="2014" name="Nat. Commun.">
        <title>The tobacco genome sequence and its comparison with those of tomato and potato.</title>
        <authorList>
            <person name="Sierro N."/>
            <person name="Battey J.N."/>
            <person name="Ouadi S."/>
            <person name="Bakaher N."/>
            <person name="Bovet L."/>
            <person name="Willig A."/>
            <person name="Goepfert S."/>
            <person name="Peitsch M.C."/>
            <person name="Ivanov N.V."/>
        </authorList>
    </citation>
    <scope>NUCLEOTIDE SEQUENCE [LARGE SCALE GENOMIC DNA]</scope>
</reference>
<protein>
    <submittedName>
        <fullName evidence="2">Uncharacterized protein LOC142165333</fullName>
    </submittedName>
</protein>
<accession>A0AC58S4Y9</accession>
<organism evidence="1 2">
    <name type="scientific">Nicotiana tabacum</name>
    <name type="common">Common tobacco</name>
    <dbReference type="NCBI Taxonomy" id="4097"/>
    <lineage>
        <taxon>Eukaryota</taxon>
        <taxon>Viridiplantae</taxon>
        <taxon>Streptophyta</taxon>
        <taxon>Embryophyta</taxon>
        <taxon>Tracheophyta</taxon>
        <taxon>Spermatophyta</taxon>
        <taxon>Magnoliopsida</taxon>
        <taxon>eudicotyledons</taxon>
        <taxon>Gunneridae</taxon>
        <taxon>Pentapetalae</taxon>
        <taxon>asterids</taxon>
        <taxon>lamiids</taxon>
        <taxon>Solanales</taxon>
        <taxon>Solanaceae</taxon>
        <taxon>Nicotianoideae</taxon>
        <taxon>Nicotianeae</taxon>
        <taxon>Nicotiana</taxon>
    </lineage>
</organism>
<proteinExistence type="predicted"/>
<name>A0AC58S4Y9_TOBAC</name>
<sequence length="355" mass="39944">MTISTKKHNGSVGITTAAMVAFSSCTTPTLAMAPTEKSGKLFGMDFKCWQQKMFFYLTTLSLQRFISEDVPVLGEEIPENERFMNALEKKYKTEDAGLKKFVVAKFLDFKMVDGKSVITQVQELQIIVHDLLAEGMVINEVFQVATFIEKLPPLRKDFKNYLKHKRTDMKLKDLIVRLWIEEDNKAAEKKSRGNSIIMGANIIEEVSTSNRKRKKPFGPKNYPSKKKFKVIATTVESLVGNTKEWWIDSGATRHVCANKELFASHVPARPDETIFMGNSATTKIEGVGKIALKMTSSKVVTLNNVLHDPEIRKNLVSGRLLIKNGFKCVFVSEIVIISKNDVYVGKCYLTEGLSS</sequence>
<reference evidence="2" key="2">
    <citation type="submission" date="2025-08" db="UniProtKB">
        <authorList>
            <consortium name="RefSeq"/>
        </authorList>
    </citation>
    <scope>IDENTIFICATION</scope>
    <source>
        <tissue evidence="2">Leaf</tissue>
    </source>
</reference>
<evidence type="ECO:0000313" key="2">
    <source>
        <dbReference type="RefSeq" id="XP_075080010.1"/>
    </source>
</evidence>
<gene>
    <name evidence="2" type="primary">LOC142165333</name>
</gene>